<keyword evidence="7 8" id="KW-0472">Membrane</keyword>
<evidence type="ECO:0000256" key="3">
    <source>
        <dbReference type="ARBA" id="ARBA00022448"/>
    </source>
</evidence>
<feature type="transmembrane region" description="Helical" evidence="8">
    <location>
        <begin position="16"/>
        <end position="35"/>
    </location>
</feature>
<feature type="transmembrane region" description="Helical" evidence="8">
    <location>
        <begin position="184"/>
        <end position="203"/>
    </location>
</feature>
<dbReference type="PANTHER" id="PTHR30445">
    <property type="entry name" value="K(+)_H(+) ANTIPORTER SUBUNIT KHTT"/>
    <property type="match status" value="1"/>
</dbReference>
<dbReference type="Proteomes" id="UP001596020">
    <property type="component" value="Unassembled WGS sequence"/>
</dbReference>
<dbReference type="Gene3D" id="3.30.70.1450">
    <property type="entry name" value="Regulator of K+ conductance, C-terminal domain"/>
    <property type="match status" value="2"/>
</dbReference>
<evidence type="ECO:0000256" key="5">
    <source>
        <dbReference type="ARBA" id="ARBA00022692"/>
    </source>
</evidence>
<dbReference type="NCBIfam" id="NF003007">
    <property type="entry name" value="PRK03818.1"/>
    <property type="match status" value="1"/>
</dbReference>
<evidence type="ECO:0000256" key="2">
    <source>
        <dbReference type="ARBA" id="ARBA00009854"/>
    </source>
</evidence>
<protein>
    <submittedName>
        <fullName evidence="10">Transporter</fullName>
    </submittedName>
</protein>
<feature type="transmembrane region" description="Helical" evidence="8">
    <location>
        <begin position="486"/>
        <end position="506"/>
    </location>
</feature>
<accession>A0ABV9K899</accession>
<keyword evidence="6 8" id="KW-1133">Transmembrane helix</keyword>
<keyword evidence="4" id="KW-1003">Cell membrane</keyword>
<comment type="similarity">
    <text evidence="2">Belongs to the AAE transporter (TC 2.A.81) family.</text>
</comment>
<feature type="domain" description="RCK C-terminal" evidence="9">
    <location>
        <begin position="301"/>
        <end position="383"/>
    </location>
</feature>
<sequence length="571" mass="61950">MESILNWLGEQLCYPSITQTIIVLSFISALGLMLGKLHIGKISLGVTFVFFVGIIYSYFGYKYIPNFGLDPNMVHFVENLGLVIFIYTLGLEVGPSFFPSLKSGGIAYNILGLVMILATLIVCAILHFILPESVMSLADITGVMCGAVTNTPVLGACQTTLQQVSAGSPTLSADMAAMAQGCAVAYPMGVVGVIIIIAILAMFKGKKVESSKDSQRSTFFAEFEVTNPAIFGKTVKEIVHLTHEHFVISRIWRNGQVGIANSEAVINQGDRLLTVSSEEAIEQLSALFGKHNTDKDWNQPDVDWDTLGGDLMSKQIVISKDEINGVKLGTLRLRNLYNINITRILRAGIELLPDKELRLQLGDTLTVVGKKKHLEEVADILGDQTKVLERPNLLSFFFGLTLGCLIGMIPIFLPGVSMPVKFGLAGGPIIIGILMGAYGPRYKLTTYMTNSSNQMLQRLGIIFYLGALGLASGQGFFDVLFTSKGLIWLLTGVILTIVPALLVALMGMKFFKVDLGSASGLVCGTMANPMVLDFAHAQVSDDSPSVVYATVYPLTMFARIITAQIFIMLFI</sequence>
<gene>
    <name evidence="10" type="ORF">ACFO3G_07400</name>
</gene>
<evidence type="ECO:0000256" key="6">
    <source>
        <dbReference type="ARBA" id="ARBA00022989"/>
    </source>
</evidence>
<evidence type="ECO:0000313" key="11">
    <source>
        <dbReference type="Proteomes" id="UP001596020"/>
    </source>
</evidence>
<comment type="subcellular location">
    <subcellularLocation>
        <location evidence="1">Cell membrane</location>
        <topology evidence="1">Multi-pass membrane protein</topology>
    </subcellularLocation>
</comment>
<feature type="transmembrane region" description="Helical" evidence="8">
    <location>
        <begin position="459"/>
        <end position="480"/>
    </location>
</feature>
<feature type="transmembrane region" description="Helical" evidence="8">
    <location>
        <begin position="42"/>
        <end position="61"/>
    </location>
</feature>
<dbReference type="InterPro" id="IPR036721">
    <property type="entry name" value="RCK_C_sf"/>
</dbReference>
<feature type="transmembrane region" description="Helical" evidence="8">
    <location>
        <begin position="106"/>
        <end position="130"/>
    </location>
</feature>
<keyword evidence="5 8" id="KW-0812">Transmembrane</keyword>
<dbReference type="InterPro" id="IPR006037">
    <property type="entry name" value="RCK_C"/>
</dbReference>
<evidence type="ECO:0000256" key="7">
    <source>
        <dbReference type="ARBA" id="ARBA00023136"/>
    </source>
</evidence>
<dbReference type="InterPro" id="IPR006512">
    <property type="entry name" value="YidE_YbjL"/>
</dbReference>
<proteinExistence type="inferred from homology"/>
<feature type="transmembrane region" description="Helical" evidence="8">
    <location>
        <begin position="419"/>
        <end position="438"/>
    </location>
</feature>
<dbReference type="Pfam" id="PF02080">
    <property type="entry name" value="TrkA_C"/>
    <property type="match status" value="1"/>
</dbReference>
<feature type="transmembrane region" description="Helical" evidence="8">
    <location>
        <begin position="393"/>
        <end position="413"/>
    </location>
</feature>
<feature type="transmembrane region" description="Helical" evidence="8">
    <location>
        <begin position="513"/>
        <end position="531"/>
    </location>
</feature>
<dbReference type="PROSITE" id="PS51202">
    <property type="entry name" value="RCK_C"/>
    <property type="match status" value="2"/>
</dbReference>
<organism evidence="10 11">
    <name type="scientific">Falsiporphyromonas endometrii</name>
    <dbReference type="NCBI Taxonomy" id="1387297"/>
    <lineage>
        <taxon>Bacteria</taxon>
        <taxon>Pseudomonadati</taxon>
        <taxon>Bacteroidota</taxon>
        <taxon>Bacteroidia</taxon>
        <taxon>Bacteroidales</taxon>
        <taxon>Porphyromonadaceae</taxon>
        <taxon>Falsiporphyromonas</taxon>
    </lineage>
</organism>
<keyword evidence="11" id="KW-1185">Reference proteome</keyword>
<keyword evidence="3" id="KW-0813">Transport</keyword>
<evidence type="ECO:0000256" key="4">
    <source>
        <dbReference type="ARBA" id="ARBA00022475"/>
    </source>
</evidence>
<dbReference type="Pfam" id="PF06826">
    <property type="entry name" value="Asp-Al_Ex"/>
    <property type="match status" value="2"/>
</dbReference>
<name>A0ABV9K899_9PORP</name>
<dbReference type="SUPFAM" id="SSF116726">
    <property type="entry name" value="TrkA C-terminal domain-like"/>
    <property type="match status" value="2"/>
</dbReference>
<dbReference type="PANTHER" id="PTHR30445:SF3">
    <property type="entry name" value="TRANSPORT PROTEIN YIDE-RELATED"/>
    <property type="match status" value="1"/>
</dbReference>
<dbReference type="NCBIfam" id="TIGR01625">
    <property type="entry name" value="YidE_YbjL_dupl"/>
    <property type="match status" value="2"/>
</dbReference>
<feature type="transmembrane region" description="Helical" evidence="8">
    <location>
        <begin position="73"/>
        <end position="94"/>
    </location>
</feature>
<evidence type="ECO:0000313" key="10">
    <source>
        <dbReference type="EMBL" id="MFC4666420.1"/>
    </source>
</evidence>
<dbReference type="RefSeq" id="WP_380079470.1">
    <property type="nucleotide sequence ID" value="NZ_JBHSGO010000199.1"/>
</dbReference>
<dbReference type="InterPro" id="IPR050144">
    <property type="entry name" value="AAE_transporter"/>
</dbReference>
<feature type="transmembrane region" description="Helical" evidence="8">
    <location>
        <begin position="551"/>
        <end position="570"/>
    </location>
</feature>
<evidence type="ECO:0000256" key="1">
    <source>
        <dbReference type="ARBA" id="ARBA00004651"/>
    </source>
</evidence>
<feature type="domain" description="RCK C-terminal" evidence="9">
    <location>
        <begin position="206"/>
        <end position="290"/>
    </location>
</feature>
<comment type="caution">
    <text evidence="10">The sequence shown here is derived from an EMBL/GenBank/DDBJ whole genome shotgun (WGS) entry which is preliminary data.</text>
</comment>
<reference evidence="11" key="1">
    <citation type="journal article" date="2019" name="Int. J. Syst. Evol. Microbiol.">
        <title>The Global Catalogue of Microorganisms (GCM) 10K type strain sequencing project: providing services to taxonomists for standard genome sequencing and annotation.</title>
        <authorList>
            <consortium name="The Broad Institute Genomics Platform"/>
            <consortium name="The Broad Institute Genome Sequencing Center for Infectious Disease"/>
            <person name="Wu L."/>
            <person name="Ma J."/>
        </authorList>
    </citation>
    <scope>NUCLEOTIDE SEQUENCE [LARGE SCALE GENOMIC DNA]</scope>
    <source>
        <strain evidence="11">CGMCC 4.7357</strain>
    </source>
</reference>
<dbReference type="EMBL" id="JBHSGO010000199">
    <property type="protein sequence ID" value="MFC4666420.1"/>
    <property type="molecule type" value="Genomic_DNA"/>
</dbReference>
<evidence type="ECO:0000259" key="9">
    <source>
        <dbReference type="PROSITE" id="PS51202"/>
    </source>
</evidence>
<evidence type="ECO:0000256" key="8">
    <source>
        <dbReference type="SAM" id="Phobius"/>
    </source>
</evidence>